<comment type="caution">
    <text evidence="8">The sequence shown here is derived from an EMBL/GenBank/DDBJ whole genome shotgun (WGS) entry which is preliminary data.</text>
</comment>
<organism evidence="8 9">
    <name type="scientific">Candidatus Marimicrobium litorale</name>
    <dbReference type="NCBI Taxonomy" id="2518991"/>
    <lineage>
        <taxon>Bacteria</taxon>
        <taxon>Pseudomonadati</taxon>
        <taxon>Pseudomonadota</taxon>
        <taxon>Gammaproteobacteria</taxon>
        <taxon>Cellvibrionales</taxon>
        <taxon>Halieaceae</taxon>
        <taxon>Marimicrobium</taxon>
    </lineage>
</organism>
<reference evidence="8" key="1">
    <citation type="submission" date="2019-02" db="EMBL/GenBank/DDBJ databases">
        <authorList>
            <person name="Li S.-H."/>
        </authorList>
    </citation>
    <scope>NUCLEOTIDE SEQUENCE</scope>
    <source>
        <strain evidence="8">IMCC11814</strain>
    </source>
</reference>
<feature type="domain" description="Fe2OG dioxygenase" evidence="7">
    <location>
        <begin position="160"/>
        <end position="278"/>
    </location>
</feature>
<dbReference type="InterPro" id="IPR005123">
    <property type="entry name" value="Oxoglu/Fe-dep_dioxygenase_dom"/>
</dbReference>
<dbReference type="InterPro" id="IPR044862">
    <property type="entry name" value="Pro_4_hyd_alph_FE2OG_OXY"/>
</dbReference>
<comment type="cofactor">
    <cofactor evidence="1">
        <name>L-ascorbate</name>
        <dbReference type="ChEBI" id="CHEBI:38290"/>
    </cofactor>
</comment>
<keyword evidence="6" id="KW-0408">Iron</keyword>
<dbReference type="InterPro" id="IPR006620">
    <property type="entry name" value="Pro_4_hyd_alph"/>
</dbReference>
<dbReference type="RefSeq" id="WP_279248715.1">
    <property type="nucleotide sequence ID" value="NZ_SHNO01000001.1"/>
</dbReference>
<accession>A0ABT3T3X0</accession>
<evidence type="ECO:0000256" key="6">
    <source>
        <dbReference type="ARBA" id="ARBA00023004"/>
    </source>
</evidence>
<dbReference type="SMART" id="SM00702">
    <property type="entry name" value="P4Hc"/>
    <property type="match status" value="1"/>
</dbReference>
<evidence type="ECO:0000256" key="3">
    <source>
        <dbReference type="ARBA" id="ARBA00022896"/>
    </source>
</evidence>
<keyword evidence="4" id="KW-0223">Dioxygenase</keyword>
<dbReference type="EMBL" id="SHNO01000001">
    <property type="protein sequence ID" value="MCX2976976.1"/>
    <property type="molecule type" value="Genomic_DNA"/>
</dbReference>
<dbReference type="PANTHER" id="PTHR10869:SF246">
    <property type="entry name" value="TRANSMEMBRANE PROLYL 4-HYDROXYLASE"/>
    <property type="match status" value="1"/>
</dbReference>
<evidence type="ECO:0000313" key="8">
    <source>
        <dbReference type="EMBL" id="MCX2976976.1"/>
    </source>
</evidence>
<dbReference type="PANTHER" id="PTHR10869">
    <property type="entry name" value="PROLYL 4-HYDROXYLASE ALPHA SUBUNIT"/>
    <property type="match status" value="1"/>
</dbReference>
<name>A0ABT3T3X0_9GAMM</name>
<dbReference type="Gene3D" id="2.60.120.620">
    <property type="entry name" value="q2cbj1_9rhob like domain"/>
    <property type="match status" value="1"/>
</dbReference>
<keyword evidence="3" id="KW-0847">Vitamin C</keyword>
<dbReference type="Pfam" id="PF13640">
    <property type="entry name" value="2OG-FeII_Oxy_3"/>
    <property type="match status" value="1"/>
</dbReference>
<gene>
    <name evidence="8" type="ORF">EYC82_06375</name>
</gene>
<evidence type="ECO:0000256" key="4">
    <source>
        <dbReference type="ARBA" id="ARBA00022964"/>
    </source>
</evidence>
<dbReference type="InterPro" id="IPR045054">
    <property type="entry name" value="P4HA-like"/>
</dbReference>
<evidence type="ECO:0000256" key="1">
    <source>
        <dbReference type="ARBA" id="ARBA00001961"/>
    </source>
</evidence>
<evidence type="ECO:0000256" key="5">
    <source>
        <dbReference type="ARBA" id="ARBA00023002"/>
    </source>
</evidence>
<keyword evidence="2" id="KW-0479">Metal-binding</keyword>
<dbReference type="PROSITE" id="PS51471">
    <property type="entry name" value="FE2OG_OXY"/>
    <property type="match status" value="1"/>
</dbReference>
<sequence length="469" mass="53846">MERAFTHDWLQWIELNLQRGCDKDGIFRVLLDEGFSHQQIVTQMRYEPSADPGTIENPLSVSNQVGRDAKAEAFFQKVRLYRDKIYLPNARPLDTQLAELYVLDDFLDSEECARLMALIASQLHDSYIAATNEEDESFRTSSTCDMGRLDDPFVKEIDARICRMLGVDSSYGEVIQGQHYSVGQEFKAHTDYFEADQYDKYATAMGQRTYTFFIYLNNVEEGGETEFESLDLVVRPRQGSAIVWNNLDANGIPNPNTIHRAHPVRRGEKYVITKWFRALGSAPMYSKEPNEYIHGYTRQGFCKTRLDPVLFEKLVAFYRENRNDAVVETIEGDYVRTNEVDSAASTVVELPASLKAAIHVSLLHEMNAWSGTLLEPTHVYGIRDYQRGAVLEMHRDRLETHIISAIINVAQDIHSPWPLCVEDHYYRLHQVYLEPGEVVFYEGGRLRHGRPYALDGASFANIFCHYRPA</sequence>
<keyword evidence="5" id="KW-0560">Oxidoreductase</keyword>
<evidence type="ECO:0000313" key="9">
    <source>
        <dbReference type="Proteomes" id="UP001143304"/>
    </source>
</evidence>
<keyword evidence="9" id="KW-1185">Reference proteome</keyword>
<evidence type="ECO:0000259" key="7">
    <source>
        <dbReference type="PROSITE" id="PS51471"/>
    </source>
</evidence>
<evidence type="ECO:0000256" key="2">
    <source>
        <dbReference type="ARBA" id="ARBA00022723"/>
    </source>
</evidence>
<proteinExistence type="predicted"/>
<protein>
    <submittedName>
        <fullName evidence="8">Proline hydroxylase</fullName>
    </submittedName>
</protein>
<dbReference type="Proteomes" id="UP001143304">
    <property type="component" value="Unassembled WGS sequence"/>
</dbReference>